<comment type="caution">
    <text evidence="4">The sequence shown here is derived from an EMBL/GenBank/DDBJ whole genome shotgun (WGS) entry which is preliminary data.</text>
</comment>
<dbReference type="Pfam" id="PF05544">
    <property type="entry name" value="Pro_racemase"/>
    <property type="match status" value="1"/>
</dbReference>
<feature type="active site" description="Proton acceptor" evidence="2">
    <location>
        <position position="88"/>
    </location>
</feature>
<organism evidence="4 5">
    <name type="scientific">Pseudomonas tolaasii</name>
    <dbReference type="NCBI Taxonomy" id="29442"/>
    <lineage>
        <taxon>Bacteria</taxon>
        <taxon>Pseudomonadati</taxon>
        <taxon>Pseudomonadota</taxon>
        <taxon>Gammaproteobacteria</taxon>
        <taxon>Pseudomonadales</taxon>
        <taxon>Pseudomonadaceae</taxon>
        <taxon>Pseudomonas</taxon>
    </lineage>
</organism>
<dbReference type="AlphaFoldDB" id="A0A7Y8AT25"/>
<evidence type="ECO:0000256" key="1">
    <source>
        <dbReference type="ARBA" id="ARBA00007529"/>
    </source>
</evidence>
<dbReference type="EMBL" id="JACAQK010000031">
    <property type="protein sequence ID" value="NWD39827.1"/>
    <property type="molecule type" value="Genomic_DNA"/>
</dbReference>
<dbReference type="GO" id="GO:0047580">
    <property type="term" value="F:4-hydroxyproline epimerase activity"/>
    <property type="evidence" value="ECO:0007669"/>
    <property type="project" value="TreeGrafter"/>
</dbReference>
<evidence type="ECO:0000313" key="5">
    <source>
        <dbReference type="Proteomes" id="UP000549134"/>
    </source>
</evidence>
<protein>
    <submittedName>
        <fullName evidence="4">Proline racemase family protein</fullName>
    </submittedName>
</protein>
<sequence length="336" mass="36544">MQIIELAGVHAEGEIGRVLLKGAPAIPGHTLREKMDYLNLVDDSLIRRCLFEPRGSANMTVNLLLEPVDTSADIAFIPLQPDGAHALSGSNCICVTTAALEIGTVAMREPLTTVAIETPAGRVEARAKCRDGKCERVTVKMAPSFVEHLDHALEVPGLGQLKVDVAYGGCFFVLVEAEQLGVRLVKQAARRLVELAAVIKQAAQEQIHLAQRPGLGSCKIEYVMFTDTEDGKRLNCNIIHPGRVDRSPCGTGCGARLAILHRRGQVAVNQPVTFHSLIGSTFECRIVEQAEPRSGNITHEISGRAWIYSREKYWADATDPYANGYVLSDTWGPNAE</sequence>
<feature type="binding site" evidence="3">
    <location>
        <begin position="250"/>
        <end position="251"/>
    </location>
    <ligand>
        <name>substrate</name>
    </ligand>
</feature>
<dbReference type="SFLD" id="SFLDS00028">
    <property type="entry name" value="Proline_Racemase"/>
    <property type="match status" value="1"/>
</dbReference>
<accession>A0A7Y8AT25</accession>
<feature type="active site" description="Proton donor" evidence="2">
    <location>
        <position position="249"/>
    </location>
</feature>
<dbReference type="PIRSF" id="PIRSF029792">
    <property type="entry name" value="Pro_racemase"/>
    <property type="match status" value="1"/>
</dbReference>
<feature type="binding site" evidence="3">
    <location>
        <begin position="89"/>
        <end position="90"/>
    </location>
    <ligand>
        <name>substrate</name>
    </ligand>
</feature>
<comment type="similarity">
    <text evidence="1">Belongs to the proline racemase family.</text>
</comment>
<evidence type="ECO:0000256" key="2">
    <source>
        <dbReference type="PIRSR" id="PIRSR029792-1"/>
    </source>
</evidence>
<dbReference type="GeneID" id="55848768"/>
<dbReference type="Gene3D" id="3.10.310.10">
    <property type="entry name" value="Diaminopimelate Epimerase, Chain A, domain 1"/>
    <property type="match status" value="2"/>
</dbReference>
<dbReference type="InterPro" id="IPR008794">
    <property type="entry name" value="Pro_racemase_fam"/>
</dbReference>
<dbReference type="PANTHER" id="PTHR33442:SF5">
    <property type="entry name" value="BIFUNCTIONAL TRANS-3-HYDROXY-L-PROLINE DEHYDRATASE_2-EPIMERASE"/>
    <property type="match status" value="1"/>
</dbReference>
<name>A0A7Y8AT25_PSETO</name>
<dbReference type="RefSeq" id="WP_016973516.1">
    <property type="nucleotide sequence ID" value="NZ_CP020369.1"/>
</dbReference>
<proteinExistence type="inferred from homology"/>
<feature type="binding site" evidence="3">
    <location>
        <position position="245"/>
    </location>
    <ligand>
        <name>substrate</name>
    </ligand>
</feature>
<evidence type="ECO:0000313" key="4">
    <source>
        <dbReference type="EMBL" id="NWD39827.1"/>
    </source>
</evidence>
<dbReference type="Proteomes" id="UP000549134">
    <property type="component" value="Unassembled WGS sequence"/>
</dbReference>
<dbReference type="SUPFAM" id="SSF54506">
    <property type="entry name" value="Diaminopimelate epimerase-like"/>
    <property type="match status" value="1"/>
</dbReference>
<dbReference type="PANTHER" id="PTHR33442">
    <property type="entry name" value="TRANS-3-HYDROXY-L-PROLINE DEHYDRATASE"/>
    <property type="match status" value="1"/>
</dbReference>
<reference evidence="4 5" key="1">
    <citation type="submission" date="2020-04" db="EMBL/GenBank/DDBJ databases">
        <title>Molecular characterization of pseudomonads from Agaricus bisporus reveal novel blotch 2 pathogens in Western Europe.</title>
        <authorList>
            <person name="Taparia T."/>
            <person name="Krijger M."/>
            <person name="Haynes E."/>
            <person name="Elpinstone J.G."/>
            <person name="Noble R."/>
            <person name="Van Der Wolf J."/>
        </authorList>
    </citation>
    <scope>NUCLEOTIDE SEQUENCE [LARGE SCALE GENOMIC DNA]</scope>
    <source>
        <strain evidence="4 5">IPO3746</strain>
    </source>
</reference>
<feature type="binding site" evidence="3">
    <location>
        <position position="80"/>
    </location>
    <ligand>
        <name>substrate</name>
    </ligand>
</feature>
<gene>
    <name evidence="4" type="ORF">HX787_28600</name>
</gene>
<evidence type="ECO:0000256" key="3">
    <source>
        <dbReference type="PIRSR" id="PIRSR029792-2"/>
    </source>
</evidence>